<dbReference type="Gene3D" id="3.90.1200.10">
    <property type="match status" value="1"/>
</dbReference>
<accession>A0ABV6VH35</accession>
<evidence type="ECO:0000313" key="2">
    <source>
        <dbReference type="Proteomes" id="UP001592582"/>
    </source>
</evidence>
<dbReference type="SUPFAM" id="SSF56112">
    <property type="entry name" value="Protein kinase-like (PK-like)"/>
    <property type="match status" value="1"/>
</dbReference>
<dbReference type="PANTHER" id="PTHR40086">
    <property type="entry name" value="PHOSPHOTRANSFERASE YTMP-RELATED"/>
    <property type="match status" value="1"/>
</dbReference>
<comment type="caution">
    <text evidence="1">The sequence shown here is derived from an EMBL/GenBank/DDBJ whole genome shotgun (WGS) entry which is preliminary data.</text>
</comment>
<dbReference type="EMBL" id="JBHEZX010000013">
    <property type="protein sequence ID" value="MFC1412927.1"/>
    <property type="molecule type" value="Genomic_DNA"/>
</dbReference>
<reference evidence="1 2" key="1">
    <citation type="submission" date="2024-09" db="EMBL/GenBank/DDBJ databases">
        <authorList>
            <person name="Lee S.D."/>
        </authorList>
    </citation>
    <scope>NUCLEOTIDE SEQUENCE [LARGE SCALE GENOMIC DNA]</scope>
    <source>
        <strain evidence="1 2">N1-1</strain>
    </source>
</reference>
<dbReference type="InterPro" id="IPR052077">
    <property type="entry name" value="CcrZ_PhaseVar_Mediator"/>
</dbReference>
<name>A0ABV6VH35_9ACTN</name>
<dbReference type="Proteomes" id="UP001592582">
    <property type="component" value="Unassembled WGS sequence"/>
</dbReference>
<gene>
    <name evidence="1" type="ORF">ACEZDG_27045</name>
</gene>
<dbReference type="Pfam" id="PF01636">
    <property type="entry name" value="APH"/>
    <property type="match status" value="1"/>
</dbReference>
<sequence length="400" mass="44334">MFSNLVGAAQGRNGRPHASGVAINRTSESAQPVAAAYQQLVDSVRFRVVSTGGFHNDNYRVHLTEQQARPLGLDADTTLLVRVRRRKPELVRRFWPDEAVLLRQLAAVRDDPTDQREIDGPEVLHSSEDGASVHLYVNGAELAQGCPDGEAVPEHYVEQIARFFGRLVRFGEKDLPRLPKGCPDNGDSTGFLRSLVAFAQEELCEGNQKEFGELFSALGVPDDAMAGFGRGLPPLVSRPFALLHTDVHRRNIIVDEHDQLRFVDWELAAFGDPLLDLSTHLRRMRYPAWQEAQVVDAWRRAVGEVSPAHTAGLAHDLPIYLAYERAQSVYPDVIRAALSLGALAEEPALDRAVSRTRAALLAAAGPLGLAEVPDAEGIRGPLLKWHHSRWFERSLERRAR</sequence>
<evidence type="ECO:0000313" key="1">
    <source>
        <dbReference type="EMBL" id="MFC1412927.1"/>
    </source>
</evidence>
<protein>
    <submittedName>
        <fullName evidence="1">Phosphotransferase family protein</fullName>
    </submittedName>
</protein>
<keyword evidence="2" id="KW-1185">Reference proteome</keyword>
<dbReference type="PANTHER" id="PTHR40086:SF1">
    <property type="entry name" value="CELL CYCLE REGULATOR CCRZ"/>
    <property type="match status" value="1"/>
</dbReference>
<organism evidence="1 2">
    <name type="scientific">Streptacidiphilus alkalitolerans</name>
    <dbReference type="NCBI Taxonomy" id="3342712"/>
    <lineage>
        <taxon>Bacteria</taxon>
        <taxon>Bacillati</taxon>
        <taxon>Actinomycetota</taxon>
        <taxon>Actinomycetes</taxon>
        <taxon>Kitasatosporales</taxon>
        <taxon>Streptomycetaceae</taxon>
        <taxon>Streptacidiphilus</taxon>
    </lineage>
</organism>
<dbReference type="InterPro" id="IPR011009">
    <property type="entry name" value="Kinase-like_dom_sf"/>
</dbReference>
<dbReference type="InterPro" id="IPR002575">
    <property type="entry name" value="Aminoglycoside_PTrfase"/>
</dbReference>
<proteinExistence type="predicted"/>